<keyword evidence="2" id="KW-1185">Reference proteome</keyword>
<organism evidence="1 2">
    <name type="scientific">Paraphaeosphaeria minitans</name>
    <dbReference type="NCBI Taxonomy" id="565426"/>
    <lineage>
        <taxon>Eukaryota</taxon>
        <taxon>Fungi</taxon>
        <taxon>Dikarya</taxon>
        <taxon>Ascomycota</taxon>
        <taxon>Pezizomycotina</taxon>
        <taxon>Dothideomycetes</taxon>
        <taxon>Pleosporomycetidae</taxon>
        <taxon>Pleosporales</taxon>
        <taxon>Massarineae</taxon>
        <taxon>Didymosphaeriaceae</taxon>
        <taxon>Paraphaeosphaeria</taxon>
    </lineage>
</organism>
<sequence length="85" mass="9582">MKTCRSRILRTVTYKCIKWSSIEGPHVTTVCLLAVLRTRYTCSFQSCLRTQAGYCARVIGEIGSLAKIAPHTPGLVRIIVWNVER</sequence>
<accession>A0A9P6GDE2</accession>
<dbReference type="Proteomes" id="UP000756921">
    <property type="component" value="Unassembled WGS sequence"/>
</dbReference>
<protein>
    <submittedName>
        <fullName evidence="1">Uncharacterized protein</fullName>
    </submittedName>
</protein>
<comment type="caution">
    <text evidence="1">The sequence shown here is derived from an EMBL/GenBank/DDBJ whole genome shotgun (WGS) entry which is preliminary data.</text>
</comment>
<dbReference type="AlphaFoldDB" id="A0A9P6GDE2"/>
<evidence type="ECO:0000313" key="2">
    <source>
        <dbReference type="Proteomes" id="UP000756921"/>
    </source>
</evidence>
<reference evidence="1" key="1">
    <citation type="journal article" date="2020" name="Mol. Plant Microbe Interact.">
        <title>Genome Sequence of the Biocontrol Agent Coniothyrium minitans strain Conio (IMI 134523).</title>
        <authorList>
            <person name="Patel D."/>
            <person name="Shittu T.A."/>
            <person name="Baroncelli R."/>
            <person name="Muthumeenakshi S."/>
            <person name="Osborne T.H."/>
            <person name="Janganan T.K."/>
            <person name="Sreenivasaprasad S."/>
        </authorList>
    </citation>
    <scope>NUCLEOTIDE SEQUENCE</scope>
    <source>
        <strain evidence="1">Conio</strain>
    </source>
</reference>
<dbReference type="EMBL" id="WJXW01000009">
    <property type="protein sequence ID" value="KAF9733379.1"/>
    <property type="molecule type" value="Genomic_DNA"/>
</dbReference>
<proteinExistence type="predicted"/>
<gene>
    <name evidence="1" type="ORF">PMIN01_09062</name>
</gene>
<name>A0A9P6GDE2_9PLEO</name>
<evidence type="ECO:0000313" key="1">
    <source>
        <dbReference type="EMBL" id="KAF9733379.1"/>
    </source>
</evidence>